<dbReference type="GO" id="GO:0050270">
    <property type="term" value="F:S-adenosylhomocysteine deaminase activity"/>
    <property type="evidence" value="ECO:0007669"/>
    <property type="project" value="UniProtKB-UniRule"/>
</dbReference>
<comment type="catalytic activity">
    <reaction evidence="4">
        <text>S-methyl-5'-thioadenosine + H2O + H(+) = S-methyl-5'-thioinosine + NH4(+)</text>
        <dbReference type="Rhea" id="RHEA:25025"/>
        <dbReference type="ChEBI" id="CHEBI:15377"/>
        <dbReference type="ChEBI" id="CHEBI:15378"/>
        <dbReference type="ChEBI" id="CHEBI:17509"/>
        <dbReference type="ChEBI" id="CHEBI:28938"/>
        <dbReference type="ChEBI" id="CHEBI:48595"/>
        <dbReference type="EC" id="3.5.4.31"/>
    </reaction>
</comment>
<evidence type="ECO:0000256" key="3">
    <source>
        <dbReference type="ARBA" id="ARBA00022833"/>
    </source>
</evidence>
<comment type="caution">
    <text evidence="4">Lacks conserved residue(s) required for the propagation of feature annotation.</text>
</comment>
<dbReference type="EC" id="3.5.4.31" evidence="4"/>
<feature type="coiled-coil region" evidence="5">
    <location>
        <begin position="403"/>
        <end position="430"/>
    </location>
</feature>
<feature type="binding site" evidence="4">
    <location>
        <position position="181"/>
    </location>
    <ligand>
        <name>substrate</name>
    </ligand>
</feature>
<feature type="binding site" evidence="4">
    <location>
        <position position="143"/>
    </location>
    <ligand>
        <name>substrate</name>
    </ligand>
</feature>
<feature type="binding site" evidence="4">
    <location>
        <position position="91"/>
    </location>
    <ligand>
        <name>substrate</name>
    </ligand>
</feature>
<reference evidence="7 8" key="1">
    <citation type="submission" date="2010-08" db="EMBL/GenBank/DDBJ databases">
        <authorList>
            <person name="Weinstock G."/>
            <person name="Sodergren E."/>
            <person name="Clifton S."/>
            <person name="Fulton L."/>
            <person name="Fulton B."/>
            <person name="Courtney L."/>
            <person name="Fronick C."/>
            <person name="Harrison M."/>
            <person name="Strong C."/>
            <person name="Farmer C."/>
            <person name="Delahaunty K."/>
            <person name="Markovic C."/>
            <person name="Hall O."/>
            <person name="Minx P."/>
            <person name="Tomlinson C."/>
            <person name="Mitreva M."/>
            <person name="Hou S."/>
            <person name="Chen J."/>
            <person name="Wollam A."/>
            <person name="Pepin K.H."/>
            <person name="Johnson M."/>
            <person name="Bhonagiri V."/>
            <person name="Zhang X."/>
            <person name="Suruliraj S."/>
            <person name="Warren W."/>
            <person name="Chinwalla A."/>
            <person name="Mardis E.R."/>
            <person name="Wilson R.K."/>
        </authorList>
    </citation>
    <scope>NUCLEOTIDE SEQUENCE [LARGE SCALE GENOMIC DNA]</scope>
    <source>
        <strain evidence="7 8">F0359</strain>
    </source>
</reference>
<feature type="binding site" evidence="4">
    <location>
        <position position="62"/>
    </location>
    <ligand>
        <name>Zn(2+)</name>
        <dbReference type="ChEBI" id="CHEBI:29105"/>
    </ligand>
</feature>
<feature type="binding site" evidence="4">
    <location>
        <position position="211"/>
    </location>
    <ligand>
        <name>substrate</name>
    </ligand>
</feature>
<accession>E2ZCI7</accession>
<dbReference type="AlphaFoldDB" id="E2ZCI7"/>
<dbReference type="HAMAP" id="MF_01281">
    <property type="entry name" value="MTA_SAH_deamin"/>
    <property type="match status" value="1"/>
</dbReference>
<dbReference type="GO" id="GO:0090614">
    <property type="term" value="F:5'-methylthioadenosine deaminase activity"/>
    <property type="evidence" value="ECO:0007669"/>
    <property type="project" value="UniProtKB-UniRule"/>
</dbReference>
<comment type="caution">
    <text evidence="7">The sequence shown here is derived from an EMBL/GenBank/DDBJ whole genome shotgun (WGS) entry which is preliminary data.</text>
</comment>
<feature type="binding site" evidence="4">
    <location>
        <position position="296"/>
    </location>
    <ligand>
        <name>Zn(2+)</name>
        <dbReference type="ChEBI" id="CHEBI:29105"/>
    </ligand>
</feature>
<keyword evidence="3 4" id="KW-0862">Zinc</keyword>
<name>E2ZCI7_9FIRM</name>
<dbReference type="STRING" id="706434.HMPREF9429_01359"/>
<evidence type="ECO:0000313" key="7">
    <source>
        <dbReference type="EMBL" id="EFQ04174.1"/>
    </source>
</evidence>
<dbReference type="EMBL" id="AECS01000037">
    <property type="protein sequence ID" value="EFQ04174.1"/>
    <property type="molecule type" value="Genomic_DNA"/>
</dbReference>
<dbReference type="Gene3D" id="3.20.20.140">
    <property type="entry name" value="Metal-dependent hydrolases"/>
    <property type="match status" value="1"/>
</dbReference>
<comment type="catalytic activity">
    <reaction evidence="4">
        <text>S-adenosyl-L-homocysteine + H2O + H(+) = S-inosyl-L-homocysteine + NH4(+)</text>
        <dbReference type="Rhea" id="RHEA:20716"/>
        <dbReference type="ChEBI" id="CHEBI:15377"/>
        <dbReference type="ChEBI" id="CHEBI:15378"/>
        <dbReference type="ChEBI" id="CHEBI:28938"/>
        <dbReference type="ChEBI" id="CHEBI:57856"/>
        <dbReference type="ChEBI" id="CHEBI:57985"/>
        <dbReference type="EC" id="3.5.4.28"/>
    </reaction>
</comment>
<dbReference type="InterPro" id="IPR011059">
    <property type="entry name" value="Metal-dep_hydrolase_composite"/>
</dbReference>
<dbReference type="InterPro" id="IPR006680">
    <property type="entry name" value="Amidohydro-rel"/>
</dbReference>
<dbReference type="InterPro" id="IPR032466">
    <property type="entry name" value="Metal_Hydrolase"/>
</dbReference>
<dbReference type="Gene3D" id="2.30.40.10">
    <property type="entry name" value="Urease, subunit C, domain 1"/>
    <property type="match status" value="1"/>
</dbReference>
<dbReference type="FunFam" id="3.20.20.140:FF:000014">
    <property type="entry name" value="5-methylthioadenosine/S-adenosylhomocysteine deaminase"/>
    <property type="match status" value="1"/>
</dbReference>
<dbReference type="GO" id="GO:0046872">
    <property type="term" value="F:metal ion binding"/>
    <property type="evidence" value="ECO:0007669"/>
    <property type="project" value="UniProtKB-KW"/>
</dbReference>
<feature type="binding site" evidence="4">
    <location>
        <position position="296"/>
    </location>
    <ligand>
        <name>substrate</name>
    </ligand>
</feature>
<dbReference type="PANTHER" id="PTHR43794">
    <property type="entry name" value="AMINOHYDROLASE SSNA-RELATED"/>
    <property type="match status" value="1"/>
</dbReference>
<keyword evidence="5" id="KW-0175">Coiled coil</keyword>
<evidence type="ECO:0000256" key="2">
    <source>
        <dbReference type="ARBA" id="ARBA00022801"/>
    </source>
</evidence>
<dbReference type="Pfam" id="PF01979">
    <property type="entry name" value="Amidohydro_1"/>
    <property type="match status" value="1"/>
</dbReference>
<evidence type="ECO:0000256" key="1">
    <source>
        <dbReference type="ARBA" id="ARBA00022723"/>
    </source>
</evidence>
<comment type="cofactor">
    <cofactor evidence="4">
        <name>Zn(2+)</name>
        <dbReference type="ChEBI" id="CHEBI:29105"/>
    </cofactor>
    <text evidence="4">Binds 1 zinc ion per subunit.</text>
</comment>
<comment type="function">
    <text evidence="4">Catalyzes the deamination of 5-methylthioadenosine and S-adenosyl-L-homocysteine into 5-methylthioinosine and S-inosyl-L-homocysteine, respectively. Is also able to deaminate adenosine.</text>
</comment>
<comment type="similarity">
    <text evidence="4">Belongs to the metallo-dependent hydrolases superfamily. MTA/SAH deaminase family.</text>
</comment>
<keyword evidence="2 4" id="KW-0378">Hydrolase</keyword>
<dbReference type="OrthoDB" id="9807210at2"/>
<dbReference type="SUPFAM" id="SSF51556">
    <property type="entry name" value="Metallo-dependent hydrolases"/>
    <property type="match status" value="1"/>
</dbReference>
<evidence type="ECO:0000256" key="5">
    <source>
        <dbReference type="SAM" id="Coils"/>
    </source>
</evidence>
<feature type="binding site" evidence="4">
    <location>
        <position position="64"/>
    </location>
    <ligand>
        <name>Zn(2+)</name>
        <dbReference type="ChEBI" id="CHEBI:29105"/>
    </ligand>
</feature>
<sequence>MAKTLIKNIGLYRNHKITEHGNIEITDDRITAFPEKIEDISAYVTVIDGKDMLALPGFINTHNHIAMTAFRSYADDMQLMDWLEKKIWPAEACLNEEVVYAQTMLGIAEMIRCGTTGFADMYFFMDQVAEAVKDSGIRACLSRGLTGITPNADAALQENLDFYRTWHNSCDGRITVMFGPHAPYTCPEEYLYKVVDTARSVGAEIHMHLSETKAEVDNHRKQYGLSPIAWADKVGVFDCGCLAAHCVHVDDEDLEIMARKKVRVAHNPGSNLKLASGTAPIGKMLKKGITVSLGTDGASSNNNLDIFEEMRLAALIHKGVTYDPTIIPAETAVNLLTEGGAAALGYRDAGKLEIGYKADITLMDREGLHWYPRNDVLSLLAYSANSMDVDTVFIDGKPVLKNKEFVTLDIERIKARAEETKKQLLAAVESV</sequence>
<dbReference type="InterPro" id="IPR050287">
    <property type="entry name" value="MTA/SAH_deaminase"/>
</dbReference>
<protein>
    <recommendedName>
        <fullName evidence="4">5-methylthioadenosine/S-adenosylhomocysteine deaminase</fullName>
        <shortName evidence="4">MTA/SAH deaminase</shortName>
        <ecNumber evidence="4">3.5.4.28</ecNumber>
        <ecNumber evidence="4">3.5.4.31</ecNumber>
    </recommendedName>
</protein>
<keyword evidence="8" id="KW-1185">Reference proteome</keyword>
<evidence type="ECO:0000259" key="6">
    <source>
        <dbReference type="Pfam" id="PF01979"/>
    </source>
</evidence>
<dbReference type="HOGENOM" id="CLU_012358_2_0_9"/>
<feature type="binding site" evidence="4">
    <location>
        <position position="208"/>
    </location>
    <ligand>
        <name>Zn(2+)</name>
        <dbReference type="ChEBI" id="CHEBI:29105"/>
    </ligand>
</feature>
<evidence type="ECO:0000313" key="8">
    <source>
        <dbReference type="Proteomes" id="UP000003195"/>
    </source>
</evidence>
<gene>
    <name evidence="4" type="primary">mtaD</name>
    <name evidence="7" type="ORF">HMPREF9429_01359</name>
</gene>
<dbReference type="RefSeq" id="WP_006942533.1">
    <property type="nucleotide sequence ID" value="NZ_GL538208.1"/>
</dbReference>
<dbReference type="PANTHER" id="PTHR43794:SF11">
    <property type="entry name" value="AMIDOHYDROLASE-RELATED DOMAIN-CONTAINING PROTEIN"/>
    <property type="match status" value="1"/>
</dbReference>
<dbReference type="InterPro" id="IPR023512">
    <property type="entry name" value="Deaminase_MtaD/DadD"/>
</dbReference>
<organism evidence="7 8">
    <name type="scientific">Megasphaera micronuciformis F0359</name>
    <dbReference type="NCBI Taxonomy" id="706434"/>
    <lineage>
        <taxon>Bacteria</taxon>
        <taxon>Bacillati</taxon>
        <taxon>Bacillota</taxon>
        <taxon>Negativicutes</taxon>
        <taxon>Veillonellales</taxon>
        <taxon>Veillonellaceae</taxon>
        <taxon>Megasphaera</taxon>
    </lineage>
</organism>
<dbReference type="eggNOG" id="COG0402">
    <property type="taxonomic scope" value="Bacteria"/>
</dbReference>
<evidence type="ECO:0000256" key="4">
    <source>
        <dbReference type="HAMAP-Rule" id="MF_01281"/>
    </source>
</evidence>
<feature type="domain" description="Amidohydrolase-related" evidence="6">
    <location>
        <begin position="54"/>
        <end position="399"/>
    </location>
</feature>
<keyword evidence="1 4" id="KW-0479">Metal-binding</keyword>
<proteinExistence type="inferred from homology"/>
<dbReference type="EC" id="3.5.4.28" evidence="4"/>
<dbReference type="CDD" id="cd01298">
    <property type="entry name" value="ATZ_TRZ_like"/>
    <property type="match status" value="1"/>
</dbReference>
<dbReference type="Proteomes" id="UP000003195">
    <property type="component" value="Unassembled WGS sequence"/>
</dbReference>
<dbReference type="SUPFAM" id="SSF51338">
    <property type="entry name" value="Composite domain of metallo-dependent hydrolases"/>
    <property type="match status" value="1"/>
</dbReference>